<accession>A0AAW0GJL6</accession>
<comment type="caution">
    <text evidence="2">The sequence shown here is derived from an EMBL/GenBank/DDBJ whole genome shotgun (WGS) entry which is preliminary data.</text>
</comment>
<gene>
    <name evidence="2" type="ORF">QCA50_005478</name>
</gene>
<feature type="chain" id="PRO_5043721104" evidence="1">
    <location>
        <begin position="21"/>
        <end position="291"/>
    </location>
</feature>
<keyword evidence="1" id="KW-0732">Signal</keyword>
<dbReference type="Proteomes" id="UP001385951">
    <property type="component" value="Unassembled WGS sequence"/>
</dbReference>
<evidence type="ECO:0000313" key="2">
    <source>
        <dbReference type="EMBL" id="KAK7692072.1"/>
    </source>
</evidence>
<feature type="signal peptide" evidence="1">
    <location>
        <begin position="1"/>
        <end position="20"/>
    </location>
</feature>
<name>A0AAW0GJL6_9APHY</name>
<dbReference type="AlphaFoldDB" id="A0AAW0GJL6"/>
<proteinExistence type="predicted"/>
<protein>
    <submittedName>
        <fullName evidence="2">Uncharacterized protein</fullName>
    </submittedName>
</protein>
<dbReference type="EMBL" id="JASBNA010000005">
    <property type="protein sequence ID" value="KAK7692072.1"/>
    <property type="molecule type" value="Genomic_DNA"/>
</dbReference>
<evidence type="ECO:0000313" key="3">
    <source>
        <dbReference type="Proteomes" id="UP001385951"/>
    </source>
</evidence>
<organism evidence="2 3">
    <name type="scientific">Cerrena zonata</name>
    <dbReference type="NCBI Taxonomy" id="2478898"/>
    <lineage>
        <taxon>Eukaryota</taxon>
        <taxon>Fungi</taxon>
        <taxon>Dikarya</taxon>
        <taxon>Basidiomycota</taxon>
        <taxon>Agaricomycotina</taxon>
        <taxon>Agaricomycetes</taxon>
        <taxon>Polyporales</taxon>
        <taxon>Cerrenaceae</taxon>
        <taxon>Cerrena</taxon>
    </lineage>
</organism>
<keyword evidence="3" id="KW-1185">Reference proteome</keyword>
<reference evidence="2 3" key="1">
    <citation type="submission" date="2022-09" db="EMBL/GenBank/DDBJ databases">
        <authorList>
            <person name="Palmer J.M."/>
        </authorList>
    </citation>
    <scope>NUCLEOTIDE SEQUENCE [LARGE SCALE GENOMIC DNA]</scope>
    <source>
        <strain evidence="2 3">DSM 7382</strain>
    </source>
</reference>
<evidence type="ECO:0000256" key="1">
    <source>
        <dbReference type="SAM" id="SignalP"/>
    </source>
</evidence>
<sequence length="291" mass="31774">MDKLSKFFIVLAIFSTTAVAICPSGWWPGRLMNQILGYGIDYEDVQNSVDFFESNVPGSCESAKQPNGSYNCASCLTLKDRTDKFCVFDTTKMQCVDRPSTITTDIVTSNNAERCPTLQQISNLKPTQVEINTARTEWGQIKGHVLNGETGDPTSGRHLFSSWQAAHRGEQGICQRKTNLCSFLRTTKVHKTVWDDRARSADFPGRYSTDQVADICIGAIILHGRNKGSNPFSVSMQTASNGPTNGKSICITHRTGASCFPDGIHPTLNQLGTPCASTGDAVTTDTYNVTL</sequence>